<sequence length="166" mass="16253">MQAFIVLAAFSLAFSAKPALADTNNCPGVLHVDGPSSTACCVGATPQSVLLSSCPGWPICTGPATTSQTISPLSCATDIPLTADNYDSLMASASSSLKESGTNIRTTLGQNTIESNPTTTPVPPSGTAGPGSPSGSSVGVSTNGGAMLVGSAAVVGSGLLAFFAMI</sequence>
<accession>A0A6A6Z8Q2</accession>
<feature type="signal peptide" evidence="2">
    <location>
        <begin position="1"/>
        <end position="21"/>
    </location>
</feature>
<feature type="chain" id="PRO_5044629658" description="Extracellular membrane protein CFEM domain-containing protein" evidence="2">
    <location>
        <begin position="22"/>
        <end position="166"/>
    </location>
</feature>
<dbReference type="AlphaFoldDB" id="A0A6A6Z8Q2"/>
<evidence type="ECO:0000256" key="1">
    <source>
        <dbReference type="SAM" id="MobiDB-lite"/>
    </source>
</evidence>
<dbReference type="EMBL" id="MU003693">
    <property type="protein sequence ID" value="KAF2816587.1"/>
    <property type="molecule type" value="Genomic_DNA"/>
</dbReference>
<dbReference type="RefSeq" id="XP_033583551.1">
    <property type="nucleotide sequence ID" value="XM_033727578.1"/>
</dbReference>
<feature type="compositionally biased region" description="Low complexity" evidence="1">
    <location>
        <begin position="115"/>
        <end position="139"/>
    </location>
</feature>
<keyword evidence="4" id="KW-1185">Reference proteome</keyword>
<dbReference type="OrthoDB" id="3942759at2759"/>
<protein>
    <recommendedName>
        <fullName evidence="6">Extracellular membrane protein CFEM domain-containing protein</fullName>
    </recommendedName>
</protein>
<reference evidence="3 5" key="1">
    <citation type="journal article" date="2020" name="Stud. Mycol.">
        <title>101 Dothideomycetes genomes: a test case for predicting lifestyles and emergence of pathogens.</title>
        <authorList>
            <person name="Haridas S."/>
            <person name="Albert R."/>
            <person name="Binder M."/>
            <person name="Bloem J."/>
            <person name="Labutti K."/>
            <person name="Salamov A."/>
            <person name="Andreopoulos B."/>
            <person name="Baker S."/>
            <person name="Barry K."/>
            <person name="Bills G."/>
            <person name="Bluhm B."/>
            <person name="Cannon C."/>
            <person name="Castanera R."/>
            <person name="Culley D."/>
            <person name="Daum C."/>
            <person name="Ezra D."/>
            <person name="Gonzalez J."/>
            <person name="Henrissat B."/>
            <person name="Kuo A."/>
            <person name="Liang C."/>
            <person name="Lipzen A."/>
            <person name="Lutzoni F."/>
            <person name="Magnuson J."/>
            <person name="Mondo S."/>
            <person name="Nolan M."/>
            <person name="Ohm R."/>
            <person name="Pangilinan J."/>
            <person name="Park H.-J."/>
            <person name="Ramirez L."/>
            <person name="Alfaro M."/>
            <person name="Sun H."/>
            <person name="Tritt A."/>
            <person name="Yoshinaga Y."/>
            <person name="Zwiers L.-H."/>
            <person name="Turgeon B."/>
            <person name="Goodwin S."/>
            <person name="Spatafora J."/>
            <person name="Crous P."/>
            <person name="Grigoriev I."/>
        </authorList>
    </citation>
    <scope>NUCLEOTIDE SEQUENCE</scope>
    <source>
        <strain evidence="3 5">CBS 304.34</strain>
    </source>
</reference>
<organism evidence="3">
    <name type="scientific">Mytilinidion resinicola</name>
    <dbReference type="NCBI Taxonomy" id="574789"/>
    <lineage>
        <taxon>Eukaryota</taxon>
        <taxon>Fungi</taxon>
        <taxon>Dikarya</taxon>
        <taxon>Ascomycota</taxon>
        <taxon>Pezizomycotina</taxon>
        <taxon>Dothideomycetes</taxon>
        <taxon>Pleosporomycetidae</taxon>
        <taxon>Mytilinidiales</taxon>
        <taxon>Mytilinidiaceae</taxon>
        <taxon>Mytilinidion</taxon>
    </lineage>
</organism>
<feature type="region of interest" description="Disordered" evidence="1">
    <location>
        <begin position="107"/>
        <end position="139"/>
    </location>
</feature>
<evidence type="ECO:0000313" key="5">
    <source>
        <dbReference type="RefSeq" id="XP_033583551.1"/>
    </source>
</evidence>
<evidence type="ECO:0000313" key="3">
    <source>
        <dbReference type="EMBL" id="KAF2816587.1"/>
    </source>
</evidence>
<proteinExistence type="predicted"/>
<evidence type="ECO:0000313" key="4">
    <source>
        <dbReference type="Proteomes" id="UP000504636"/>
    </source>
</evidence>
<reference evidence="5" key="3">
    <citation type="submission" date="2025-04" db="UniProtKB">
        <authorList>
            <consortium name="RefSeq"/>
        </authorList>
    </citation>
    <scope>IDENTIFICATION</scope>
    <source>
        <strain evidence="5">CBS 304.34</strain>
    </source>
</reference>
<name>A0A6A6Z8Q2_9PEZI</name>
<evidence type="ECO:0000256" key="2">
    <source>
        <dbReference type="SAM" id="SignalP"/>
    </source>
</evidence>
<keyword evidence="2" id="KW-0732">Signal</keyword>
<dbReference type="GeneID" id="54468471"/>
<evidence type="ECO:0008006" key="6">
    <source>
        <dbReference type="Google" id="ProtNLM"/>
    </source>
</evidence>
<gene>
    <name evidence="3 5" type="ORF">BDZ99DRAFT_566399</name>
</gene>
<dbReference type="Proteomes" id="UP000504636">
    <property type="component" value="Unplaced"/>
</dbReference>
<reference evidence="5" key="2">
    <citation type="submission" date="2020-04" db="EMBL/GenBank/DDBJ databases">
        <authorList>
            <consortium name="NCBI Genome Project"/>
        </authorList>
    </citation>
    <scope>NUCLEOTIDE SEQUENCE</scope>
    <source>
        <strain evidence="5">CBS 304.34</strain>
    </source>
</reference>